<accession>A0A1S1MKR9</accession>
<dbReference type="EMBL" id="MKJU01000031">
    <property type="protein sequence ID" value="OHU88338.1"/>
    <property type="molecule type" value="Genomic_DNA"/>
</dbReference>
<protein>
    <submittedName>
        <fullName evidence="1">Uncharacterized protein</fullName>
    </submittedName>
</protein>
<reference evidence="1 2" key="1">
    <citation type="submission" date="2016-09" db="EMBL/GenBank/DDBJ databases">
        <title>Pseudoalteromonas amylolytica sp. nov., isolated from the surface seawater.</title>
        <authorList>
            <person name="Wu Y.-H."/>
            <person name="Cheng H."/>
            <person name="Jin X.-B."/>
            <person name="Wang C.-S."/>
            <person name="Xu X.-W."/>
        </authorList>
    </citation>
    <scope>NUCLEOTIDE SEQUENCE [LARGE SCALE GENOMIC DNA]</scope>
    <source>
        <strain evidence="1 2">JW1</strain>
    </source>
</reference>
<dbReference type="AlphaFoldDB" id="A0A1S1MKR9"/>
<organism evidence="1 2">
    <name type="scientific">Pseudoalteromonas amylolytica</name>
    <dbReference type="NCBI Taxonomy" id="1859457"/>
    <lineage>
        <taxon>Bacteria</taxon>
        <taxon>Pseudomonadati</taxon>
        <taxon>Pseudomonadota</taxon>
        <taxon>Gammaproteobacteria</taxon>
        <taxon>Alteromonadales</taxon>
        <taxon>Pseudoalteromonadaceae</taxon>
        <taxon>Pseudoalteromonas</taxon>
    </lineage>
</organism>
<dbReference type="STRING" id="1859457.BET10_19890"/>
<proteinExistence type="predicted"/>
<comment type="caution">
    <text evidence="1">The sequence shown here is derived from an EMBL/GenBank/DDBJ whole genome shotgun (WGS) entry which is preliminary data.</text>
</comment>
<name>A0A1S1MKR9_9GAMM</name>
<evidence type="ECO:0000313" key="2">
    <source>
        <dbReference type="Proteomes" id="UP000179786"/>
    </source>
</evidence>
<dbReference type="Proteomes" id="UP000179786">
    <property type="component" value="Unassembled WGS sequence"/>
</dbReference>
<sequence length="89" mass="10161">MNYLHKQALLIISTSSFKNKSDLANLFQTNLRNPYFLQGNDNFFAKEKIPQTPKIMTSIKFWVINCSTIHQCGLSTNSALPWRSSAKAH</sequence>
<evidence type="ECO:0000313" key="1">
    <source>
        <dbReference type="EMBL" id="OHU88338.1"/>
    </source>
</evidence>
<keyword evidence="2" id="KW-1185">Reference proteome</keyword>
<gene>
    <name evidence="1" type="ORF">BET10_19890</name>
</gene>